<evidence type="ECO:0008006" key="8">
    <source>
        <dbReference type="Google" id="ProtNLM"/>
    </source>
</evidence>
<dbReference type="Pfam" id="PF11807">
    <property type="entry name" value="UstYa"/>
    <property type="match status" value="1"/>
</dbReference>
<dbReference type="GO" id="GO:0043386">
    <property type="term" value="P:mycotoxin biosynthetic process"/>
    <property type="evidence" value="ECO:0007669"/>
    <property type="project" value="InterPro"/>
</dbReference>
<dbReference type="HOGENOM" id="CLU_042941_4_2_1"/>
<dbReference type="Proteomes" id="UP000053029">
    <property type="component" value="Unassembled WGS sequence"/>
</dbReference>
<proteinExistence type="inferred from homology"/>
<keyword evidence="2" id="KW-0560">Oxidoreductase</keyword>
<feature type="transmembrane region" description="Helical" evidence="5">
    <location>
        <begin position="48"/>
        <end position="68"/>
    </location>
</feature>
<dbReference type="RefSeq" id="XP_013286909.1">
    <property type="nucleotide sequence ID" value="XM_013431455.1"/>
</dbReference>
<evidence type="ECO:0000256" key="3">
    <source>
        <dbReference type="ARBA" id="ARBA00035112"/>
    </source>
</evidence>
<comment type="pathway">
    <text evidence="1">Mycotoxin biosynthesis.</text>
</comment>
<dbReference type="STRING" id="1442368.A0A0D2DZ96"/>
<dbReference type="PANTHER" id="PTHR33365:SF11">
    <property type="entry name" value="TAT PATHWAY SIGNAL SEQUENCE"/>
    <property type="match status" value="1"/>
</dbReference>
<dbReference type="PANTHER" id="PTHR33365">
    <property type="entry name" value="YALI0B05434P"/>
    <property type="match status" value="1"/>
</dbReference>
<accession>A0A0D2DZ96</accession>
<comment type="similarity">
    <text evidence="3">Belongs to the ustYa family.</text>
</comment>
<dbReference type="GO" id="GO:0016491">
    <property type="term" value="F:oxidoreductase activity"/>
    <property type="evidence" value="ECO:0007669"/>
    <property type="project" value="UniProtKB-KW"/>
</dbReference>
<feature type="region of interest" description="Disordered" evidence="4">
    <location>
        <begin position="16"/>
        <end position="42"/>
    </location>
</feature>
<evidence type="ECO:0000256" key="4">
    <source>
        <dbReference type="SAM" id="MobiDB-lite"/>
    </source>
</evidence>
<evidence type="ECO:0000256" key="5">
    <source>
        <dbReference type="SAM" id="Phobius"/>
    </source>
</evidence>
<name>A0A0D2DZ96_9EURO</name>
<dbReference type="OrthoDB" id="3687641at2759"/>
<gene>
    <name evidence="6" type="ORF">Z517_02345</name>
</gene>
<keyword evidence="5" id="KW-0472">Membrane</keyword>
<keyword evidence="5" id="KW-0812">Transmembrane</keyword>
<evidence type="ECO:0000313" key="6">
    <source>
        <dbReference type="EMBL" id="KIW83101.1"/>
    </source>
</evidence>
<organism evidence="6 7">
    <name type="scientific">Fonsecaea pedrosoi CBS 271.37</name>
    <dbReference type="NCBI Taxonomy" id="1442368"/>
    <lineage>
        <taxon>Eukaryota</taxon>
        <taxon>Fungi</taxon>
        <taxon>Dikarya</taxon>
        <taxon>Ascomycota</taxon>
        <taxon>Pezizomycotina</taxon>
        <taxon>Eurotiomycetes</taxon>
        <taxon>Chaetothyriomycetidae</taxon>
        <taxon>Chaetothyriales</taxon>
        <taxon>Herpotrichiellaceae</taxon>
        <taxon>Fonsecaea</taxon>
    </lineage>
</organism>
<evidence type="ECO:0000256" key="1">
    <source>
        <dbReference type="ARBA" id="ARBA00004685"/>
    </source>
</evidence>
<dbReference type="InterPro" id="IPR021765">
    <property type="entry name" value="UstYa-like"/>
</dbReference>
<dbReference type="VEuPathDB" id="FungiDB:Z517_02345"/>
<evidence type="ECO:0000256" key="2">
    <source>
        <dbReference type="ARBA" id="ARBA00023002"/>
    </source>
</evidence>
<reference evidence="6 7" key="1">
    <citation type="submission" date="2015-01" db="EMBL/GenBank/DDBJ databases">
        <title>The Genome Sequence of Fonsecaea pedrosoi CBS 271.37.</title>
        <authorList>
            <consortium name="The Broad Institute Genomics Platform"/>
            <person name="Cuomo C."/>
            <person name="de Hoog S."/>
            <person name="Gorbushina A."/>
            <person name="Stielow B."/>
            <person name="Teixiera M."/>
            <person name="Abouelleil A."/>
            <person name="Chapman S.B."/>
            <person name="Priest M."/>
            <person name="Young S.K."/>
            <person name="Wortman J."/>
            <person name="Nusbaum C."/>
            <person name="Birren B."/>
        </authorList>
    </citation>
    <scope>NUCLEOTIDE SEQUENCE [LARGE SCALE GENOMIC DNA]</scope>
    <source>
        <strain evidence="6 7">CBS 271.37</strain>
    </source>
</reference>
<protein>
    <recommendedName>
        <fullName evidence="8">Oxidase ustYa</fullName>
    </recommendedName>
</protein>
<dbReference type="EMBL" id="KN846970">
    <property type="protein sequence ID" value="KIW83101.1"/>
    <property type="molecule type" value="Genomic_DNA"/>
</dbReference>
<keyword evidence="7" id="KW-1185">Reference proteome</keyword>
<evidence type="ECO:0000313" key="7">
    <source>
        <dbReference type="Proteomes" id="UP000053029"/>
    </source>
</evidence>
<keyword evidence="5" id="KW-1133">Transmembrane helix</keyword>
<dbReference type="AlphaFoldDB" id="A0A0D2DZ96"/>
<sequence>MPSTLRFRSPYRGEKNALVVPRTPKSPRGEYTGAPVPAESSTSRRKPLTALFGVLLVTAALSFALFSYRHKLAPTFPTGPSAYWKTNGAAPATSRIKMFAPSLGELPSVFADRYEFQLQGAKGDRAWLRMFPKGDGRISVQHPRRYGLPLSAAAVDGDGHPVADTEIYDVAVVRQLECLAFIRQILIDYDHEEHPHVHEKAHVFHCLDHVRQALLCAADTTLEPTRDRGVVSSPQSPHHYVGHQKTVADRAGGLQSAVHTCKNWTAVRTWIEENRAVGSQ</sequence>
<dbReference type="GeneID" id="25301835"/>